<dbReference type="EMBL" id="KQ977126">
    <property type="protein sequence ID" value="KYN05516.1"/>
    <property type="molecule type" value="Genomic_DNA"/>
</dbReference>
<evidence type="ECO:0000313" key="2">
    <source>
        <dbReference type="Proteomes" id="UP000078542"/>
    </source>
</evidence>
<protein>
    <submittedName>
        <fullName evidence="1">Uncharacterized protein</fullName>
    </submittedName>
</protein>
<accession>A0A151IL86</accession>
<sequence length="117" mass="13475">MVGRYLFTPPKQNVASSVRNIAYQCSFFFLELRAPLSRDKRQATDDSSKKATAAPDPVARRPFRMIARFYVFIPGSRRARFSPRRRFCFSIANRNSFRSHFVYLCGESGAEISERPA</sequence>
<name>A0A151IL86_9HYME</name>
<proteinExistence type="predicted"/>
<dbReference type="AlphaFoldDB" id="A0A151IL86"/>
<keyword evidence="2" id="KW-1185">Reference proteome</keyword>
<dbReference type="Proteomes" id="UP000078542">
    <property type="component" value="Unassembled WGS sequence"/>
</dbReference>
<organism evidence="1 2">
    <name type="scientific">Cyphomyrmex costatus</name>
    <dbReference type="NCBI Taxonomy" id="456900"/>
    <lineage>
        <taxon>Eukaryota</taxon>
        <taxon>Metazoa</taxon>
        <taxon>Ecdysozoa</taxon>
        <taxon>Arthropoda</taxon>
        <taxon>Hexapoda</taxon>
        <taxon>Insecta</taxon>
        <taxon>Pterygota</taxon>
        <taxon>Neoptera</taxon>
        <taxon>Endopterygota</taxon>
        <taxon>Hymenoptera</taxon>
        <taxon>Apocrita</taxon>
        <taxon>Aculeata</taxon>
        <taxon>Formicoidea</taxon>
        <taxon>Formicidae</taxon>
        <taxon>Myrmicinae</taxon>
        <taxon>Cyphomyrmex</taxon>
    </lineage>
</organism>
<reference evidence="1 2" key="1">
    <citation type="submission" date="2016-03" db="EMBL/GenBank/DDBJ databases">
        <title>Cyphomyrmex costatus WGS genome.</title>
        <authorList>
            <person name="Nygaard S."/>
            <person name="Hu H."/>
            <person name="Boomsma J."/>
            <person name="Zhang G."/>
        </authorList>
    </citation>
    <scope>NUCLEOTIDE SEQUENCE [LARGE SCALE GENOMIC DNA]</scope>
    <source>
        <strain evidence="1">MS0001</strain>
        <tissue evidence="1">Whole body</tissue>
    </source>
</reference>
<evidence type="ECO:0000313" key="1">
    <source>
        <dbReference type="EMBL" id="KYN05516.1"/>
    </source>
</evidence>
<gene>
    <name evidence="1" type="ORF">ALC62_03553</name>
</gene>